<dbReference type="EMBL" id="JAFMOF010000004">
    <property type="protein sequence ID" value="MBO0655988.1"/>
    <property type="molecule type" value="Genomic_DNA"/>
</dbReference>
<feature type="transmembrane region" description="Helical" evidence="8">
    <location>
        <begin position="622"/>
        <end position="644"/>
    </location>
</feature>
<dbReference type="RefSeq" id="WP_207248289.1">
    <property type="nucleotide sequence ID" value="NZ_JAFMOF010000004.1"/>
</dbReference>
<feature type="transmembrane region" description="Helical" evidence="8">
    <location>
        <begin position="256"/>
        <end position="278"/>
    </location>
</feature>
<evidence type="ECO:0000256" key="5">
    <source>
        <dbReference type="ARBA" id="ARBA00022989"/>
    </source>
</evidence>
<comment type="similarity">
    <text evidence="2">Belongs to the resistance-nodulation-cell division (RND) (TC 2.A.6) family. MmpL subfamily.</text>
</comment>
<feature type="transmembrane region" description="Helical" evidence="8">
    <location>
        <begin position="397"/>
        <end position="416"/>
    </location>
</feature>
<keyword evidence="6 8" id="KW-0472">Membrane</keyword>
<dbReference type="InterPro" id="IPR050545">
    <property type="entry name" value="Mycobact_MmpL"/>
</dbReference>
<feature type="transmembrane region" description="Helical" evidence="8">
    <location>
        <begin position="334"/>
        <end position="357"/>
    </location>
</feature>
<keyword evidence="4 8" id="KW-0812">Transmembrane</keyword>
<accession>A0A939FQI6</accession>
<organism evidence="10 11">
    <name type="scientific">Streptomyces triculaminicus</name>
    <dbReference type="NCBI Taxonomy" id="2816232"/>
    <lineage>
        <taxon>Bacteria</taxon>
        <taxon>Bacillati</taxon>
        <taxon>Actinomycetota</taxon>
        <taxon>Actinomycetes</taxon>
        <taxon>Kitasatosporales</taxon>
        <taxon>Streptomycetaceae</taxon>
        <taxon>Streptomyces</taxon>
    </lineage>
</organism>
<dbReference type="Gene3D" id="1.20.1640.10">
    <property type="entry name" value="Multidrug efflux transporter AcrB transmembrane domain"/>
    <property type="match status" value="2"/>
</dbReference>
<keyword evidence="11" id="KW-1185">Reference proteome</keyword>
<keyword evidence="5 8" id="KW-1133">Transmembrane helix</keyword>
<dbReference type="GO" id="GO:0005886">
    <property type="term" value="C:plasma membrane"/>
    <property type="evidence" value="ECO:0007669"/>
    <property type="project" value="UniProtKB-SubCell"/>
</dbReference>
<dbReference type="Pfam" id="PF03176">
    <property type="entry name" value="MMPL"/>
    <property type="match status" value="2"/>
</dbReference>
<dbReference type="Proteomes" id="UP000664781">
    <property type="component" value="Unassembled WGS sequence"/>
</dbReference>
<feature type="transmembrane region" description="Helical" evidence="8">
    <location>
        <begin position="306"/>
        <end position="328"/>
    </location>
</feature>
<gene>
    <name evidence="10" type="ORF">J1792_25425</name>
</gene>
<sequence>MTPPPVPGPAPLAPASPEAGARAATTAGAAGRNAVRRPAAWLVPALAAVLTALLAVAGSGTAGRLANGGYTATGTESARANALLADRFGAGNPDIVLLARAAGGVDTDRARAAGQDLTARLARAPGVASVRSYWPGGDASLRAADGAAALVTADLAGADRDAARTAEKLVPGLTGRQGVLDVSATGGAWVSVEAREQSQRDLMRAELVAAPVTLLLLVLSLRTLVAALVPLVIGAVSVVGTTALLRLLTYVMPVSVFAMNLTSALGFGLAVDYGLFLVTRYREELRAGHPVELAVRHTAHRAGRTVAVSACAVALSMSALLVLPLPFLRSMACAGMAVAVFSAATATVLVPPVLTLLGTRVDRCDPLTVLRRGRAAGPPRADSPAWRAVARAVTRRPLAYGGGCALVLLLLASPFAHVRFGLPDERVLPSHTEAHRTSDEIRARFASSADRTVTVVLPRADPVRDAAALRAYARTAAALPSAGKARWAATPGATAAGGPRRGVVLLLSGPRQAQSTAGQELVRALRALPAPGGGQLVTGRSALLTDTREAVRERLPLAAAVAALATWAMLFLLTGSVLLPVKGLVIGALSLGASFGALVFVFQDGHLRGALGGFTATGTLDISMPLLMFAIAFGLAIDYEIFLLSRVRERYLLTGDNRRSVVEGVARTGRLVTTGALAVAVVTGALATSGVTSLKLLGTGLATAVLVDAVLVRGVLVPAYLTVAGRLNWWVPARLGRLHARVAGRLGLADGH</sequence>
<evidence type="ECO:0000259" key="9">
    <source>
        <dbReference type="Pfam" id="PF03176"/>
    </source>
</evidence>
<comment type="caution">
    <text evidence="10">The sequence shown here is derived from an EMBL/GenBank/DDBJ whole genome shotgun (WGS) entry which is preliminary data.</text>
</comment>
<evidence type="ECO:0000256" key="3">
    <source>
        <dbReference type="ARBA" id="ARBA00022475"/>
    </source>
</evidence>
<feature type="domain" description="Membrane transport protein MMPL" evidence="9">
    <location>
        <begin position="73"/>
        <end position="399"/>
    </location>
</feature>
<dbReference type="AlphaFoldDB" id="A0A939FQI6"/>
<feature type="transmembrane region" description="Helical" evidence="8">
    <location>
        <begin position="665"/>
        <end position="687"/>
    </location>
</feature>
<feature type="transmembrane region" description="Helical" evidence="8">
    <location>
        <begin position="207"/>
        <end position="236"/>
    </location>
</feature>
<name>A0A939FQI6_9ACTN</name>
<feature type="transmembrane region" description="Helical" evidence="8">
    <location>
        <begin position="39"/>
        <end position="57"/>
    </location>
</feature>
<evidence type="ECO:0000256" key="7">
    <source>
        <dbReference type="SAM" id="MobiDB-lite"/>
    </source>
</evidence>
<dbReference type="InterPro" id="IPR004869">
    <property type="entry name" value="MMPL_dom"/>
</dbReference>
<evidence type="ECO:0000256" key="1">
    <source>
        <dbReference type="ARBA" id="ARBA00004651"/>
    </source>
</evidence>
<proteinExistence type="inferred from homology"/>
<feature type="domain" description="Membrane transport protein MMPL" evidence="9">
    <location>
        <begin position="428"/>
        <end position="734"/>
    </location>
</feature>
<feature type="compositionally biased region" description="Low complexity" evidence="7">
    <location>
        <begin position="15"/>
        <end position="25"/>
    </location>
</feature>
<comment type="subcellular location">
    <subcellularLocation>
        <location evidence="1">Cell membrane</location>
        <topology evidence="1">Multi-pass membrane protein</topology>
    </subcellularLocation>
</comment>
<feature type="transmembrane region" description="Helical" evidence="8">
    <location>
        <begin position="557"/>
        <end position="579"/>
    </location>
</feature>
<evidence type="ECO:0000256" key="2">
    <source>
        <dbReference type="ARBA" id="ARBA00010157"/>
    </source>
</evidence>
<evidence type="ECO:0000256" key="4">
    <source>
        <dbReference type="ARBA" id="ARBA00022692"/>
    </source>
</evidence>
<feature type="region of interest" description="Disordered" evidence="7">
    <location>
        <begin position="1"/>
        <end position="25"/>
    </location>
</feature>
<keyword evidence="3" id="KW-1003">Cell membrane</keyword>
<dbReference type="PANTHER" id="PTHR33406">
    <property type="entry name" value="MEMBRANE PROTEIN MJ1562-RELATED"/>
    <property type="match status" value="1"/>
</dbReference>
<dbReference type="SUPFAM" id="SSF82866">
    <property type="entry name" value="Multidrug efflux transporter AcrB transmembrane domain"/>
    <property type="match status" value="2"/>
</dbReference>
<protein>
    <submittedName>
        <fullName evidence="10">MMPL family transporter</fullName>
    </submittedName>
</protein>
<evidence type="ECO:0000256" key="6">
    <source>
        <dbReference type="ARBA" id="ARBA00023136"/>
    </source>
</evidence>
<dbReference type="PANTHER" id="PTHR33406:SF11">
    <property type="entry name" value="MEMBRANE PROTEIN SCO6666-RELATED"/>
    <property type="match status" value="1"/>
</dbReference>
<evidence type="ECO:0000313" key="11">
    <source>
        <dbReference type="Proteomes" id="UP000664781"/>
    </source>
</evidence>
<feature type="transmembrane region" description="Helical" evidence="8">
    <location>
        <begin position="584"/>
        <end position="602"/>
    </location>
</feature>
<feature type="compositionally biased region" description="Pro residues" evidence="7">
    <location>
        <begin position="1"/>
        <end position="14"/>
    </location>
</feature>
<evidence type="ECO:0000256" key="8">
    <source>
        <dbReference type="SAM" id="Phobius"/>
    </source>
</evidence>
<reference evidence="10" key="1">
    <citation type="submission" date="2021-03" db="EMBL/GenBank/DDBJ databases">
        <title>Streptomyces strains.</title>
        <authorList>
            <person name="Lund M.B."/>
            <person name="Toerring T."/>
        </authorList>
    </citation>
    <scope>NUCLEOTIDE SEQUENCE</scope>
    <source>
        <strain evidence="10">JCM 4242</strain>
    </source>
</reference>
<feature type="transmembrane region" description="Helical" evidence="8">
    <location>
        <begin position="699"/>
        <end position="721"/>
    </location>
</feature>
<evidence type="ECO:0000313" key="10">
    <source>
        <dbReference type="EMBL" id="MBO0655988.1"/>
    </source>
</evidence>